<organism evidence="2 3">
    <name type="scientific">Streptococcus minor</name>
    <dbReference type="NCBI Taxonomy" id="229549"/>
    <lineage>
        <taxon>Bacteria</taxon>
        <taxon>Bacillati</taxon>
        <taxon>Bacillota</taxon>
        <taxon>Bacilli</taxon>
        <taxon>Lactobacillales</taxon>
        <taxon>Streptococcaceae</taxon>
        <taxon>Streptococcus</taxon>
    </lineage>
</organism>
<evidence type="ECO:0000259" key="1">
    <source>
        <dbReference type="Pfam" id="PF00144"/>
    </source>
</evidence>
<reference evidence="2 3" key="1">
    <citation type="submission" date="2018-11" db="EMBL/GenBank/DDBJ databases">
        <title>Genomes From Bacteria Associated with the Canine Oral Cavity: a Test Case for Automated Genome-Based Taxonomic Assignment.</title>
        <authorList>
            <person name="Coil D.A."/>
            <person name="Jospin G."/>
            <person name="Darling A.E."/>
            <person name="Wallis C."/>
            <person name="Davis I.J."/>
            <person name="Harris S."/>
            <person name="Eisen J.A."/>
            <person name="Holcombe L.J."/>
            <person name="O'Flynn C."/>
        </authorList>
    </citation>
    <scope>NUCLEOTIDE SEQUENCE [LARGE SCALE GENOMIC DNA]</scope>
    <source>
        <strain evidence="2 3">OH4621_COT-116</strain>
    </source>
</reference>
<dbReference type="PANTHER" id="PTHR43283:SF7">
    <property type="entry name" value="BETA-LACTAMASE-RELATED DOMAIN-CONTAINING PROTEIN"/>
    <property type="match status" value="1"/>
</dbReference>
<feature type="domain" description="Beta-lactamase-related" evidence="1">
    <location>
        <begin position="3"/>
        <end position="312"/>
    </location>
</feature>
<dbReference type="AlphaFoldDB" id="A0A3P1VEF9"/>
<dbReference type="Proteomes" id="UP000281771">
    <property type="component" value="Unassembled WGS sequence"/>
</dbReference>
<dbReference type="PANTHER" id="PTHR43283">
    <property type="entry name" value="BETA-LACTAMASE-RELATED"/>
    <property type="match status" value="1"/>
</dbReference>
<dbReference type="GO" id="GO:0016787">
    <property type="term" value="F:hydrolase activity"/>
    <property type="evidence" value="ECO:0007669"/>
    <property type="project" value="UniProtKB-KW"/>
</dbReference>
<dbReference type="Pfam" id="PF00144">
    <property type="entry name" value="Beta-lactamase"/>
    <property type="match status" value="1"/>
</dbReference>
<dbReference type="Gene3D" id="3.40.710.10">
    <property type="entry name" value="DD-peptidase/beta-lactamase superfamily"/>
    <property type="match status" value="1"/>
</dbReference>
<sequence>MTAFLKDKSIHHATLLAYQGNRQFLAENKGDLTIDTPISIASISKLYTDTIVFQLLDQGKLTYSTQLTEVLPKDLTDRLPHAELVTVRHLIDQTSGFPNYETDRQTNGKILMDSILEEDRRVEWDEALGILSTLSSKSSLGGKRAYYADVNAMLLGKIAEAVTGKSPESLLDDAVCQPLNLQQTHWATGYESLAPIYKGQDIVKCQQYLANQFYQGGIVTSNRELMRFIRAFFGGELFSPTHISNPTFRPIQFHPLRYGSGMMQLTVSPILSVFFAGVREIRGHSGITGSFAFYCPEKDIFVTGTINQFSKHPYPMIFRVIAAGSKSY</sequence>
<proteinExistence type="predicted"/>
<evidence type="ECO:0000313" key="3">
    <source>
        <dbReference type="Proteomes" id="UP000281771"/>
    </source>
</evidence>
<name>A0A3P1VEF9_9STRE</name>
<evidence type="ECO:0000313" key="2">
    <source>
        <dbReference type="EMBL" id="RRD32602.1"/>
    </source>
</evidence>
<keyword evidence="3" id="KW-1185">Reference proteome</keyword>
<protein>
    <submittedName>
        <fullName evidence="2">Class A beta-lactamase-related serine hydrolase</fullName>
    </submittedName>
</protein>
<keyword evidence="2" id="KW-0378">Hydrolase</keyword>
<dbReference type="InterPro" id="IPR050789">
    <property type="entry name" value="Diverse_Enzym_Activities"/>
</dbReference>
<dbReference type="InterPro" id="IPR001466">
    <property type="entry name" value="Beta-lactam-related"/>
</dbReference>
<dbReference type="EMBL" id="RQZA01000001">
    <property type="protein sequence ID" value="RRD32602.1"/>
    <property type="molecule type" value="Genomic_DNA"/>
</dbReference>
<comment type="caution">
    <text evidence="2">The sequence shown here is derived from an EMBL/GenBank/DDBJ whole genome shotgun (WGS) entry which is preliminary data.</text>
</comment>
<dbReference type="RefSeq" id="WP_124775721.1">
    <property type="nucleotide sequence ID" value="NZ_RQZA01000001.1"/>
</dbReference>
<dbReference type="InterPro" id="IPR012338">
    <property type="entry name" value="Beta-lactam/transpept-like"/>
</dbReference>
<dbReference type="SUPFAM" id="SSF56601">
    <property type="entry name" value="beta-lactamase/transpeptidase-like"/>
    <property type="match status" value="1"/>
</dbReference>
<accession>A0A3P1VEF9</accession>
<gene>
    <name evidence="2" type="ORF">EII38_02365</name>
</gene>